<dbReference type="EMBL" id="BTSY01000002">
    <property type="protein sequence ID" value="GMT13570.1"/>
    <property type="molecule type" value="Genomic_DNA"/>
</dbReference>
<comment type="caution">
    <text evidence="2">The sequence shown here is derived from an EMBL/GenBank/DDBJ whole genome shotgun (WGS) entry which is preliminary data.</text>
</comment>
<evidence type="ECO:0000313" key="2">
    <source>
        <dbReference type="EMBL" id="GMT13570.1"/>
    </source>
</evidence>
<name>A0AAV5V4W1_9BILA</name>
<proteinExistence type="predicted"/>
<keyword evidence="3" id="KW-1185">Reference proteome</keyword>
<feature type="transmembrane region" description="Helical" evidence="1">
    <location>
        <begin position="12"/>
        <end position="34"/>
    </location>
</feature>
<organism evidence="2 3">
    <name type="scientific">Pristionchus fissidentatus</name>
    <dbReference type="NCBI Taxonomy" id="1538716"/>
    <lineage>
        <taxon>Eukaryota</taxon>
        <taxon>Metazoa</taxon>
        <taxon>Ecdysozoa</taxon>
        <taxon>Nematoda</taxon>
        <taxon>Chromadorea</taxon>
        <taxon>Rhabditida</taxon>
        <taxon>Rhabditina</taxon>
        <taxon>Diplogasteromorpha</taxon>
        <taxon>Diplogasteroidea</taxon>
        <taxon>Neodiplogasteridae</taxon>
        <taxon>Pristionchus</taxon>
    </lineage>
</organism>
<feature type="non-terminal residue" evidence="2">
    <location>
        <position position="1"/>
    </location>
</feature>
<protein>
    <recommendedName>
        <fullName evidence="4">G protein-coupled receptor</fullName>
    </recommendedName>
</protein>
<accession>A0AAV5V4W1</accession>
<evidence type="ECO:0008006" key="4">
    <source>
        <dbReference type="Google" id="ProtNLM"/>
    </source>
</evidence>
<dbReference type="AlphaFoldDB" id="A0AAV5V4W1"/>
<evidence type="ECO:0000313" key="3">
    <source>
        <dbReference type="Proteomes" id="UP001432322"/>
    </source>
</evidence>
<keyword evidence="1" id="KW-0472">Membrane</keyword>
<gene>
    <name evidence="2" type="ORF">PFISCL1PPCAC_4867</name>
</gene>
<keyword evidence="1" id="KW-1133">Transmembrane helix</keyword>
<sequence length="119" mass="13077">IKPLALPNSIILLLILVCTFAVISIFLSTFMGVLPTESRITLLSLLPLVHSFQFIVVGVMCVIFYRIFNTIRQFDARLRTLEMMTARGLSHAGYANPNHGSVSRNPSIASSIISNKNAA</sequence>
<feature type="non-terminal residue" evidence="2">
    <location>
        <position position="119"/>
    </location>
</feature>
<dbReference type="Proteomes" id="UP001432322">
    <property type="component" value="Unassembled WGS sequence"/>
</dbReference>
<feature type="transmembrane region" description="Helical" evidence="1">
    <location>
        <begin position="40"/>
        <end position="68"/>
    </location>
</feature>
<reference evidence="2" key="1">
    <citation type="submission" date="2023-10" db="EMBL/GenBank/DDBJ databases">
        <title>Genome assembly of Pristionchus species.</title>
        <authorList>
            <person name="Yoshida K."/>
            <person name="Sommer R.J."/>
        </authorList>
    </citation>
    <scope>NUCLEOTIDE SEQUENCE</scope>
    <source>
        <strain evidence="2">RS5133</strain>
    </source>
</reference>
<evidence type="ECO:0000256" key="1">
    <source>
        <dbReference type="SAM" id="Phobius"/>
    </source>
</evidence>
<keyword evidence="1" id="KW-0812">Transmembrane</keyword>